<organism evidence="1 2">
    <name type="scientific">Dentiscutata heterogama</name>
    <dbReference type="NCBI Taxonomy" id="1316150"/>
    <lineage>
        <taxon>Eukaryota</taxon>
        <taxon>Fungi</taxon>
        <taxon>Fungi incertae sedis</taxon>
        <taxon>Mucoromycota</taxon>
        <taxon>Glomeromycotina</taxon>
        <taxon>Glomeromycetes</taxon>
        <taxon>Diversisporales</taxon>
        <taxon>Gigasporaceae</taxon>
        <taxon>Dentiscutata</taxon>
    </lineage>
</organism>
<dbReference type="EMBL" id="CAJVPU010026998">
    <property type="protein sequence ID" value="CAG8702119.1"/>
    <property type="molecule type" value="Genomic_DNA"/>
</dbReference>
<feature type="non-terminal residue" evidence="1">
    <location>
        <position position="105"/>
    </location>
</feature>
<keyword evidence="2" id="KW-1185">Reference proteome</keyword>
<sequence length="105" mass="12265">KGQFNLQDENILCIIEAKSLGIETKSYAFLKKQKVAEQKQEIAEQVYQEAYIEQIEINNIITTRNSRTSVQEAYIEQVEINNIVASTELEYEKECYKEEINIELN</sequence>
<reference evidence="1" key="1">
    <citation type="submission" date="2021-06" db="EMBL/GenBank/DDBJ databases">
        <authorList>
            <person name="Kallberg Y."/>
            <person name="Tangrot J."/>
            <person name="Rosling A."/>
        </authorList>
    </citation>
    <scope>NUCLEOTIDE SEQUENCE</scope>
    <source>
        <strain evidence="1">IL203A</strain>
    </source>
</reference>
<evidence type="ECO:0000313" key="2">
    <source>
        <dbReference type="Proteomes" id="UP000789702"/>
    </source>
</evidence>
<name>A0ACA9PD29_9GLOM</name>
<evidence type="ECO:0000313" key="1">
    <source>
        <dbReference type="EMBL" id="CAG8702119.1"/>
    </source>
</evidence>
<feature type="non-terminal residue" evidence="1">
    <location>
        <position position="1"/>
    </location>
</feature>
<comment type="caution">
    <text evidence="1">The sequence shown here is derived from an EMBL/GenBank/DDBJ whole genome shotgun (WGS) entry which is preliminary data.</text>
</comment>
<protein>
    <submittedName>
        <fullName evidence="1">4177_t:CDS:1</fullName>
    </submittedName>
</protein>
<proteinExistence type="predicted"/>
<gene>
    <name evidence="1" type="ORF">DHETER_LOCUS11810</name>
</gene>
<dbReference type="Proteomes" id="UP000789702">
    <property type="component" value="Unassembled WGS sequence"/>
</dbReference>
<accession>A0ACA9PD29</accession>